<dbReference type="GO" id="GO:0035999">
    <property type="term" value="P:tetrahydrofolate interconversion"/>
    <property type="evidence" value="ECO:0007669"/>
    <property type="project" value="TreeGrafter"/>
</dbReference>
<evidence type="ECO:0000313" key="12">
    <source>
        <dbReference type="EMBL" id="KAK2710428.1"/>
    </source>
</evidence>
<reference evidence="12" key="1">
    <citation type="submission" date="2023-07" db="EMBL/GenBank/DDBJ databases">
        <title>Chromosome-level genome assembly of Artemia franciscana.</title>
        <authorList>
            <person name="Jo E."/>
        </authorList>
    </citation>
    <scope>NUCLEOTIDE SEQUENCE</scope>
    <source>
        <tissue evidence="12">Whole body</tissue>
    </source>
</reference>
<evidence type="ECO:0000313" key="13">
    <source>
        <dbReference type="Proteomes" id="UP001187531"/>
    </source>
</evidence>
<name>A0AA88KWV9_ARTSF</name>
<comment type="similarity">
    <text evidence="3">Belongs to the methylenetetrahydrofolate reductase family.</text>
</comment>
<keyword evidence="5" id="KW-0274">FAD</keyword>
<evidence type="ECO:0000259" key="11">
    <source>
        <dbReference type="Pfam" id="PF21895"/>
    </source>
</evidence>
<dbReference type="InterPro" id="IPR003171">
    <property type="entry name" value="Mehydrof_redctse-like"/>
</dbReference>
<keyword evidence="4" id="KW-0285">Flavoprotein</keyword>
<evidence type="ECO:0000256" key="5">
    <source>
        <dbReference type="ARBA" id="ARBA00022827"/>
    </source>
</evidence>
<dbReference type="FunFam" id="3.20.20.220:FF:000002">
    <property type="entry name" value="Methylenetetrahydrofolate reductase"/>
    <property type="match status" value="1"/>
</dbReference>
<dbReference type="PANTHER" id="PTHR45754:SF3">
    <property type="entry name" value="METHYLENETETRAHYDROFOLATE REDUCTASE (NADPH)"/>
    <property type="match status" value="1"/>
</dbReference>
<dbReference type="GO" id="GO:0009086">
    <property type="term" value="P:methionine biosynthetic process"/>
    <property type="evidence" value="ECO:0007669"/>
    <property type="project" value="TreeGrafter"/>
</dbReference>
<organism evidence="12 13">
    <name type="scientific">Artemia franciscana</name>
    <name type="common">Brine shrimp</name>
    <name type="synonym">Artemia sanfranciscana</name>
    <dbReference type="NCBI Taxonomy" id="6661"/>
    <lineage>
        <taxon>Eukaryota</taxon>
        <taxon>Metazoa</taxon>
        <taxon>Ecdysozoa</taxon>
        <taxon>Arthropoda</taxon>
        <taxon>Crustacea</taxon>
        <taxon>Branchiopoda</taxon>
        <taxon>Anostraca</taxon>
        <taxon>Artemiidae</taxon>
        <taxon>Artemia</taxon>
    </lineage>
</organism>
<proteinExistence type="inferred from homology"/>
<dbReference type="Gene3D" id="3.20.20.220">
    <property type="match status" value="1"/>
</dbReference>
<evidence type="ECO:0000256" key="1">
    <source>
        <dbReference type="ARBA" id="ARBA00001974"/>
    </source>
</evidence>
<dbReference type="EMBL" id="JAVRJZ010000016">
    <property type="protein sequence ID" value="KAK2710428.1"/>
    <property type="molecule type" value="Genomic_DNA"/>
</dbReference>
<evidence type="ECO:0000256" key="4">
    <source>
        <dbReference type="ARBA" id="ARBA00022630"/>
    </source>
</evidence>
<comment type="caution">
    <text evidence="12">The sequence shown here is derived from an EMBL/GenBank/DDBJ whole genome shotgun (WGS) entry which is preliminary data.</text>
</comment>
<comment type="pathway">
    <text evidence="2 10">One-carbon metabolism; tetrahydrofolate interconversion.</text>
</comment>
<comment type="catalytic activity">
    <reaction evidence="9">
        <text>(6S)-5-methyl-5,6,7,8-tetrahydrofolate + NADP(+) = (6R)-5,10-methylene-5,6,7,8-tetrahydrofolate + NADPH + H(+)</text>
        <dbReference type="Rhea" id="RHEA:19817"/>
        <dbReference type="ChEBI" id="CHEBI:15378"/>
        <dbReference type="ChEBI" id="CHEBI:15636"/>
        <dbReference type="ChEBI" id="CHEBI:18608"/>
        <dbReference type="ChEBI" id="CHEBI:57783"/>
        <dbReference type="ChEBI" id="CHEBI:58349"/>
        <dbReference type="EC" id="1.5.1.53"/>
    </reaction>
    <physiologicalReaction direction="right-to-left" evidence="9">
        <dbReference type="Rhea" id="RHEA:19819"/>
    </physiologicalReaction>
</comment>
<evidence type="ECO:0000256" key="10">
    <source>
        <dbReference type="RuleBase" id="RU004254"/>
    </source>
</evidence>
<dbReference type="GO" id="GO:0005829">
    <property type="term" value="C:cytosol"/>
    <property type="evidence" value="ECO:0007669"/>
    <property type="project" value="TreeGrafter"/>
</dbReference>
<protein>
    <recommendedName>
        <fullName evidence="8">methylenetetrahydrofolate reductase (NADPH)</fullName>
        <ecNumber evidence="8">1.5.1.53</ecNumber>
    </recommendedName>
</protein>
<dbReference type="PANTHER" id="PTHR45754">
    <property type="entry name" value="METHYLENETETRAHYDROFOLATE REDUCTASE"/>
    <property type="match status" value="1"/>
</dbReference>
<evidence type="ECO:0000256" key="8">
    <source>
        <dbReference type="ARBA" id="ARBA00034530"/>
    </source>
</evidence>
<dbReference type="Pfam" id="PF02219">
    <property type="entry name" value="MTHFR"/>
    <property type="match status" value="1"/>
</dbReference>
<dbReference type="Proteomes" id="UP001187531">
    <property type="component" value="Unassembled WGS sequence"/>
</dbReference>
<comment type="cofactor">
    <cofactor evidence="1">
        <name>FAD</name>
        <dbReference type="ChEBI" id="CHEBI:57692"/>
    </cofactor>
</comment>
<gene>
    <name evidence="12" type="ORF">QYM36_011823</name>
</gene>
<dbReference type="Pfam" id="PF21895">
    <property type="entry name" value="MTHFR_C"/>
    <property type="match status" value="1"/>
</dbReference>
<dbReference type="InterPro" id="IPR004621">
    <property type="entry name" value="Fadh2_euk"/>
</dbReference>
<dbReference type="InterPro" id="IPR053806">
    <property type="entry name" value="MTHFR_C"/>
</dbReference>
<feature type="domain" description="MTHFR SAM-binding regulatory" evidence="11">
    <location>
        <begin position="343"/>
        <end position="641"/>
    </location>
</feature>
<dbReference type="GO" id="GO:0106313">
    <property type="term" value="F:methylenetetrahydrofolate reductase (NADPH) activity"/>
    <property type="evidence" value="ECO:0007669"/>
    <property type="project" value="UniProtKB-EC"/>
</dbReference>
<keyword evidence="13" id="KW-1185">Reference proteome</keyword>
<keyword evidence="6" id="KW-0521">NADP</keyword>
<dbReference type="EC" id="1.5.1.53" evidence="8"/>
<dbReference type="CDD" id="cd00537">
    <property type="entry name" value="MTHFR"/>
    <property type="match status" value="1"/>
</dbReference>
<evidence type="ECO:0000256" key="7">
    <source>
        <dbReference type="ARBA" id="ARBA00023002"/>
    </source>
</evidence>
<accession>A0AA88KWV9</accession>
<dbReference type="NCBIfam" id="TIGR00677">
    <property type="entry name" value="fadh2_euk"/>
    <property type="match status" value="1"/>
</dbReference>
<dbReference type="InterPro" id="IPR029041">
    <property type="entry name" value="FAD-linked_oxidoreductase-like"/>
</dbReference>
<dbReference type="SUPFAM" id="SSF51730">
    <property type="entry name" value="FAD-linked oxidoreductase"/>
    <property type="match status" value="1"/>
</dbReference>
<keyword evidence="7" id="KW-0560">Oxidoreductase</keyword>
<evidence type="ECO:0000256" key="9">
    <source>
        <dbReference type="ARBA" id="ARBA00047751"/>
    </source>
</evidence>
<sequence>MVVKSEVSNNKLAYFNNSSEDSETEFQSNGRISPVENVYESLMEKINNKIQAGEKFFSLEFFPPRTKEGAVNLLARFDRMRLGGPLFCDVTWHAAGNPTGDTETSSMTIASACLNYCGIETMLHITCVSMTKEEITKHLNRAKQLGIRNILALRGDVPIEADDWAPPKNGFQFGTDLVQHIRQTFGNAFTICVAGYPTGHPDAESYEDDLIHLKEKVDAGADFIITQLFFRAETFIKFVNDCRAIGIEVPIIPGIMPIQSYDSLRHIVKLSKLEVPEEIMNAVHPLKDNDEAIRNYGVQQAVDMMKEIFDKGFAPGVHFYTLNREVATTEILKRLGLWVCEPRRPLPWRLAANAKRSNESVRPIFWSSRPKSYIYRTMMWDEFPNGRWGLSYSPAFGDLKDYYLFYLKSKSSKDELLKMWGHTLETEEDVWQVFVNYLSGQVNSQGQKVKRIPWNDEDLSPETSLLNVKLVEMNKRGVLTINSQPNVNGAKSEDPIVGWGNPGGYVYQKAYLEFFTAKENIDALKEVLPSFPRVNYHIINSSGKHDYTNSHKHRPIAVTWGVFPGKEILQPTVVDPISFKVWKDEAFGLWHEQWAKLYPESSKSRDVIQHIVNNYCLVNLVDNDYPQESCLWDVLEAMFQRRAVRDKESCSAEDRSNDIPLKKTASNSSDLEVDANPGSYTFEEIVSAANDKVAGII</sequence>
<dbReference type="AlphaFoldDB" id="A0AA88KWV9"/>
<evidence type="ECO:0000256" key="3">
    <source>
        <dbReference type="ARBA" id="ARBA00006743"/>
    </source>
</evidence>
<evidence type="ECO:0000256" key="2">
    <source>
        <dbReference type="ARBA" id="ARBA00004777"/>
    </source>
</evidence>
<evidence type="ECO:0000256" key="6">
    <source>
        <dbReference type="ARBA" id="ARBA00022857"/>
    </source>
</evidence>
<dbReference type="GO" id="GO:0071949">
    <property type="term" value="F:FAD binding"/>
    <property type="evidence" value="ECO:0007669"/>
    <property type="project" value="TreeGrafter"/>
</dbReference>